<dbReference type="Pfam" id="PF13927">
    <property type="entry name" value="Ig_3"/>
    <property type="match status" value="1"/>
</dbReference>
<keyword evidence="4" id="KW-0472">Membrane</keyword>
<dbReference type="AlphaFoldDB" id="A0A4C1X2I7"/>
<keyword evidence="2" id="KW-1015">Disulfide bond</keyword>
<dbReference type="PANTHER" id="PTHR45080">
    <property type="entry name" value="CONTACTIN 5"/>
    <property type="match status" value="1"/>
</dbReference>
<dbReference type="GO" id="GO:0043025">
    <property type="term" value="C:neuronal cell body"/>
    <property type="evidence" value="ECO:0007669"/>
    <property type="project" value="TreeGrafter"/>
</dbReference>
<evidence type="ECO:0000259" key="5">
    <source>
        <dbReference type="PROSITE" id="PS50835"/>
    </source>
</evidence>
<keyword evidence="8" id="KW-1185">Reference proteome</keyword>
<feature type="domain" description="Fibronectin type-III" evidence="6">
    <location>
        <begin position="368"/>
        <end position="459"/>
    </location>
</feature>
<comment type="caution">
    <text evidence="7">The sequence shown here is derived from an EMBL/GenBank/DDBJ whole genome shotgun (WGS) entry which is preliminary data.</text>
</comment>
<dbReference type="InterPro" id="IPR036179">
    <property type="entry name" value="Ig-like_dom_sf"/>
</dbReference>
<keyword evidence="4" id="KW-1133">Transmembrane helix</keyword>
<dbReference type="CDD" id="cd00063">
    <property type="entry name" value="FN3"/>
    <property type="match status" value="1"/>
</dbReference>
<dbReference type="InterPro" id="IPR013783">
    <property type="entry name" value="Ig-like_fold"/>
</dbReference>
<feature type="domain" description="Ig-like" evidence="5">
    <location>
        <begin position="164"/>
        <end position="263"/>
    </location>
</feature>
<dbReference type="InterPro" id="IPR003599">
    <property type="entry name" value="Ig_sub"/>
</dbReference>
<feature type="domain" description="Ig-like" evidence="5">
    <location>
        <begin position="54"/>
        <end position="159"/>
    </location>
</feature>
<evidence type="ECO:0000256" key="1">
    <source>
        <dbReference type="ARBA" id="ARBA00022729"/>
    </source>
</evidence>
<dbReference type="STRING" id="151549.A0A4C1X2I7"/>
<feature type="domain" description="Fibronectin type-III" evidence="6">
    <location>
        <begin position="1"/>
        <end position="46"/>
    </location>
</feature>
<dbReference type="Pfam" id="PF01682">
    <property type="entry name" value="DB"/>
    <property type="match status" value="1"/>
</dbReference>
<feature type="transmembrane region" description="Helical" evidence="4">
    <location>
        <begin position="475"/>
        <end position="499"/>
    </location>
</feature>
<dbReference type="InterPro" id="IPR003961">
    <property type="entry name" value="FN3_dom"/>
</dbReference>
<dbReference type="SMART" id="SM00060">
    <property type="entry name" value="FN3"/>
    <property type="match status" value="1"/>
</dbReference>
<dbReference type="GO" id="GO:0007156">
    <property type="term" value="P:homophilic cell adhesion via plasma membrane adhesion molecules"/>
    <property type="evidence" value="ECO:0007669"/>
    <property type="project" value="TreeGrafter"/>
</dbReference>
<dbReference type="SUPFAM" id="SSF48726">
    <property type="entry name" value="Immunoglobulin"/>
    <property type="match status" value="2"/>
</dbReference>
<dbReference type="GO" id="GO:0050808">
    <property type="term" value="P:synapse organization"/>
    <property type="evidence" value="ECO:0007669"/>
    <property type="project" value="TreeGrafter"/>
</dbReference>
<evidence type="ECO:0000313" key="8">
    <source>
        <dbReference type="Proteomes" id="UP000299102"/>
    </source>
</evidence>
<dbReference type="SUPFAM" id="SSF49265">
    <property type="entry name" value="Fibronectin type III"/>
    <property type="match status" value="1"/>
</dbReference>
<dbReference type="InterPro" id="IPR050958">
    <property type="entry name" value="Cell_Adh-Cytoskel_Orgn"/>
</dbReference>
<accession>A0A4C1X2I7</accession>
<dbReference type="GO" id="GO:0030424">
    <property type="term" value="C:axon"/>
    <property type="evidence" value="ECO:0007669"/>
    <property type="project" value="TreeGrafter"/>
</dbReference>
<keyword evidence="3" id="KW-0393">Immunoglobulin domain</keyword>
<dbReference type="PROSITE" id="PS50835">
    <property type="entry name" value="IG_LIKE"/>
    <property type="match status" value="2"/>
</dbReference>
<dbReference type="InterPro" id="IPR007110">
    <property type="entry name" value="Ig-like_dom"/>
</dbReference>
<protein>
    <submittedName>
        <fullName evidence="7">Ig-like and fibronectin type-III domain-containing protein 1</fullName>
    </submittedName>
</protein>
<dbReference type="InterPro" id="IPR002602">
    <property type="entry name" value="DB"/>
</dbReference>
<dbReference type="PANTHER" id="PTHR45080:SF8">
    <property type="entry name" value="IG-LIKE DOMAIN-CONTAINING PROTEIN"/>
    <property type="match status" value="1"/>
</dbReference>
<dbReference type="SMART" id="SM00408">
    <property type="entry name" value="IGc2"/>
    <property type="match status" value="1"/>
</dbReference>
<keyword evidence="4" id="KW-0812">Transmembrane</keyword>
<dbReference type="Gene3D" id="2.60.40.10">
    <property type="entry name" value="Immunoglobulins"/>
    <property type="match status" value="3"/>
</dbReference>
<proteinExistence type="predicted"/>
<dbReference type="PROSITE" id="PS50853">
    <property type="entry name" value="FN3"/>
    <property type="match status" value="2"/>
</dbReference>
<dbReference type="EMBL" id="BGZK01000723">
    <property type="protein sequence ID" value="GBP57936.1"/>
    <property type="molecule type" value="Genomic_DNA"/>
</dbReference>
<dbReference type="InterPro" id="IPR036116">
    <property type="entry name" value="FN3_sf"/>
</dbReference>
<organism evidence="7 8">
    <name type="scientific">Eumeta variegata</name>
    <name type="common">Bagworm moth</name>
    <name type="synonym">Eumeta japonica</name>
    <dbReference type="NCBI Taxonomy" id="151549"/>
    <lineage>
        <taxon>Eukaryota</taxon>
        <taxon>Metazoa</taxon>
        <taxon>Ecdysozoa</taxon>
        <taxon>Arthropoda</taxon>
        <taxon>Hexapoda</taxon>
        <taxon>Insecta</taxon>
        <taxon>Pterygota</taxon>
        <taxon>Neoptera</taxon>
        <taxon>Endopterygota</taxon>
        <taxon>Lepidoptera</taxon>
        <taxon>Glossata</taxon>
        <taxon>Ditrysia</taxon>
        <taxon>Tineoidea</taxon>
        <taxon>Psychidae</taxon>
        <taxon>Oiketicinae</taxon>
        <taxon>Eumeta</taxon>
    </lineage>
</organism>
<reference evidence="7 8" key="1">
    <citation type="journal article" date="2019" name="Commun. Biol.">
        <title>The bagworm genome reveals a unique fibroin gene that provides high tensile strength.</title>
        <authorList>
            <person name="Kono N."/>
            <person name="Nakamura H."/>
            <person name="Ohtoshi R."/>
            <person name="Tomita M."/>
            <person name="Numata K."/>
            <person name="Arakawa K."/>
        </authorList>
    </citation>
    <scope>NUCLEOTIDE SEQUENCE [LARGE SCALE GENOMIC DNA]</scope>
</reference>
<keyword evidence="1" id="KW-0732">Signal</keyword>
<evidence type="ECO:0000313" key="7">
    <source>
        <dbReference type="EMBL" id="GBP57936.1"/>
    </source>
</evidence>
<evidence type="ECO:0000256" key="4">
    <source>
        <dbReference type="SAM" id="Phobius"/>
    </source>
</evidence>
<dbReference type="Proteomes" id="UP000299102">
    <property type="component" value="Unassembled WGS sequence"/>
</dbReference>
<gene>
    <name evidence="7" type="primary">igdb-1</name>
    <name evidence="7" type="ORF">EVAR_40795_1</name>
</gene>
<dbReference type="Pfam" id="PF00041">
    <property type="entry name" value="fn3"/>
    <property type="match status" value="1"/>
</dbReference>
<dbReference type="InterPro" id="IPR003598">
    <property type="entry name" value="Ig_sub2"/>
</dbReference>
<sequence>MVRTMVPGHTLEKLAQNTKYVMWVTAHSAAGTSLPSETLLAWTDPAYPAYVEPPTVNPVNLVVEGSSMTVLCIGLGTPTPTISLYVSGQYTADGDRPTRLPHCSRSSIDVDRARRRLVRQEVTRHMVTVIHNVTRDMDQISCYADNGYGTPMQASRKINISHVPTIQASGITMAAAGDSVTLECRVDALPKPNFAFWRDPNGRTPVIDGPKYTTQLIQDTEDQTKYTMRLIIKKISEPDEGDYFCHAENPFGKALRPVSVRLRPTAPHHNVTECCAQMNVSSTCMDACSFYLDMESVLDRPECLADFDKLMKCAADGSDHRSCCASWGVPRNCLELCRGGAVSRACALQHARRALACFRDSGARLPGPPRNLRAHAAPTPHAVLLSWDPPAKNPQTVYLYRVFWRVLGEKQPEKLDTSETSVVLTSLRDGVNYECVVKAANEVGTSTLSGAIQFTTEGQVAAGVTAPDDAGSSSAAGAAGAALACVIVAALVVAAYFYYRHRKNLRMKSQGGVAFENPSYLREPTTDAVINGSVPSENGRGNGVANGVSNSSAWRQETLQAGGAAVPVAREVDPTLYEELKLGHDGAGFKRLKP</sequence>
<evidence type="ECO:0000259" key="6">
    <source>
        <dbReference type="PROSITE" id="PS50853"/>
    </source>
</evidence>
<evidence type="ECO:0000256" key="2">
    <source>
        <dbReference type="ARBA" id="ARBA00023157"/>
    </source>
</evidence>
<dbReference type="SMART" id="SM00409">
    <property type="entry name" value="IG"/>
    <property type="match status" value="1"/>
</dbReference>
<dbReference type="GO" id="GO:0005886">
    <property type="term" value="C:plasma membrane"/>
    <property type="evidence" value="ECO:0007669"/>
    <property type="project" value="TreeGrafter"/>
</dbReference>
<evidence type="ECO:0000256" key="3">
    <source>
        <dbReference type="ARBA" id="ARBA00023319"/>
    </source>
</evidence>
<dbReference type="OrthoDB" id="5843172at2759"/>
<name>A0A4C1X2I7_EUMVA</name>
<dbReference type="GO" id="GO:0008046">
    <property type="term" value="F:axon guidance receptor activity"/>
    <property type="evidence" value="ECO:0007669"/>
    <property type="project" value="TreeGrafter"/>
</dbReference>